<dbReference type="Proteomes" id="UP000094385">
    <property type="component" value="Unassembled WGS sequence"/>
</dbReference>
<evidence type="ECO:0008006" key="6">
    <source>
        <dbReference type="Google" id="ProtNLM"/>
    </source>
</evidence>
<dbReference type="EMBL" id="KV454291">
    <property type="protein sequence ID" value="ODQ75269.1"/>
    <property type="molecule type" value="Genomic_DNA"/>
</dbReference>
<dbReference type="InterPro" id="IPR007577">
    <property type="entry name" value="GlycoTrfase_DXD_sugar-bd_CS"/>
</dbReference>
<keyword evidence="2" id="KW-0808">Transferase</keyword>
<dbReference type="GO" id="GO:0016020">
    <property type="term" value="C:membrane"/>
    <property type="evidence" value="ECO:0007669"/>
    <property type="project" value="GOC"/>
</dbReference>
<proteinExistence type="inferred from homology"/>
<name>A0A1E3QC34_LIPST</name>
<dbReference type="InterPro" id="IPR029044">
    <property type="entry name" value="Nucleotide-diphossugar_trans"/>
</dbReference>
<dbReference type="PANTHER" id="PTHR32385">
    <property type="entry name" value="MANNOSYL PHOSPHORYLINOSITOL CERAMIDE SYNTHASE"/>
    <property type="match status" value="1"/>
</dbReference>
<feature type="transmembrane region" description="Helical" evidence="3">
    <location>
        <begin position="12"/>
        <end position="38"/>
    </location>
</feature>
<evidence type="ECO:0000313" key="4">
    <source>
        <dbReference type="EMBL" id="ODQ75269.1"/>
    </source>
</evidence>
<gene>
    <name evidence="4" type="ORF">LIPSTDRAFT_1987</name>
</gene>
<evidence type="ECO:0000256" key="3">
    <source>
        <dbReference type="SAM" id="Phobius"/>
    </source>
</evidence>
<dbReference type="GO" id="GO:0051999">
    <property type="term" value="P:mannosyl-inositol phosphorylceramide biosynthetic process"/>
    <property type="evidence" value="ECO:0007669"/>
    <property type="project" value="TreeGrafter"/>
</dbReference>
<protein>
    <recommendedName>
        <fullName evidence="6">Glycosyltransferase family 32 protein</fullName>
    </recommendedName>
</protein>
<sequence length="370" mass="42705">MLGKLPSQSQLLHRVLLVVIALLIVGIIPVFLHFHYIILPIFSTHKCQDRRLSLTPQGTENILSPTTNRLGVLPKIIHQSWSTRELPSKFDAWSRSCREQNPDWKWVLWTDEDNLNLVKQYCPWLLEYYLQLPSEIYRADLVRNLYMYIYGGIYVDLDTECLRPVDELFKSYNVSTISYNASDEVASMDNSGKKRMAFFGRMGTDDDFDHSIPNAWMASTPGHPFFLLPLESVIDRLSRNDANTVPEALTGPVALKEAINMYGNQYAHPGDLEVHLQSSILNGMLYSQYKMKHSIEILPYWMVFPYSWGQDGNAYRSACSVGSEEYDREKCKQLVTADHKDSFFLTCWSHTWSWEGHDPNSMKNVESKLL</sequence>
<evidence type="ECO:0000256" key="1">
    <source>
        <dbReference type="ARBA" id="ARBA00009003"/>
    </source>
</evidence>
<comment type="similarity">
    <text evidence="1">Belongs to the glycosyltransferase 32 family.</text>
</comment>
<keyword evidence="3" id="KW-0812">Transmembrane</keyword>
<dbReference type="Pfam" id="PF04488">
    <property type="entry name" value="Gly_transf_sug"/>
    <property type="match status" value="1"/>
</dbReference>
<dbReference type="InterPro" id="IPR051706">
    <property type="entry name" value="Glycosyltransferase_domain"/>
</dbReference>
<reference evidence="4 5" key="1">
    <citation type="journal article" date="2016" name="Proc. Natl. Acad. Sci. U.S.A.">
        <title>Comparative genomics of biotechnologically important yeasts.</title>
        <authorList>
            <person name="Riley R."/>
            <person name="Haridas S."/>
            <person name="Wolfe K.H."/>
            <person name="Lopes M.R."/>
            <person name="Hittinger C.T."/>
            <person name="Goeker M."/>
            <person name="Salamov A.A."/>
            <person name="Wisecaver J.H."/>
            <person name="Long T.M."/>
            <person name="Calvey C.H."/>
            <person name="Aerts A.L."/>
            <person name="Barry K.W."/>
            <person name="Choi C."/>
            <person name="Clum A."/>
            <person name="Coughlan A.Y."/>
            <person name="Deshpande S."/>
            <person name="Douglass A.P."/>
            <person name="Hanson S.J."/>
            <person name="Klenk H.-P."/>
            <person name="LaButti K.M."/>
            <person name="Lapidus A."/>
            <person name="Lindquist E.A."/>
            <person name="Lipzen A.M."/>
            <person name="Meier-Kolthoff J.P."/>
            <person name="Ohm R.A."/>
            <person name="Otillar R.P."/>
            <person name="Pangilinan J.L."/>
            <person name="Peng Y."/>
            <person name="Rokas A."/>
            <person name="Rosa C.A."/>
            <person name="Scheuner C."/>
            <person name="Sibirny A.A."/>
            <person name="Slot J.C."/>
            <person name="Stielow J.B."/>
            <person name="Sun H."/>
            <person name="Kurtzman C.P."/>
            <person name="Blackwell M."/>
            <person name="Grigoriev I.V."/>
            <person name="Jeffries T.W."/>
        </authorList>
    </citation>
    <scope>NUCLEOTIDE SEQUENCE [LARGE SCALE GENOMIC DNA]</scope>
    <source>
        <strain evidence="4 5">NRRL Y-11557</strain>
    </source>
</reference>
<dbReference type="AlphaFoldDB" id="A0A1E3QC34"/>
<keyword evidence="3" id="KW-1133">Transmembrane helix</keyword>
<dbReference type="GO" id="GO:0000030">
    <property type="term" value="F:mannosyltransferase activity"/>
    <property type="evidence" value="ECO:0007669"/>
    <property type="project" value="TreeGrafter"/>
</dbReference>
<keyword evidence="3" id="KW-0472">Membrane</keyword>
<organism evidence="4 5">
    <name type="scientific">Lipomyces starkeyi NRRL Y-11557</name>
    <dbReference type="NCBI Taxonomy" id="675824"/>
    <lineage>
        <taxon>Eukaryota</taxon>
        <taxon>Fungi</taxon>
        <taxon>Dikarya</taxon>
        <taxon>Ascomycota</taxon>
        <taxon>Saccharomycotina</taxon>
        <taxon>Lipomycetes</taxon>
        <taxon>Lipomycetales</taxon>
        <taxon>Lipomycetaceae</taxon>
        <taxon>Lipomyces</taxon>
    </lineage>
</organism>
<evidence type="ECO:0000256" key="2">
    <source>
        <dbReference type="ARBA" id="ARBA00022679"/>
    </source>
</evidence>
<evidence type="ECO:0000313" key="5">
    <source>
        <dbReference type="Proteomes" id="UP000094385"/>
    </source>
</evidence>
<dbReference type="SUPFAM" id="SSF53448">
    <property type="entry name" value="Nucleotide-diphospho-sugar transferases"/>
    <property type="match status" value="1"/>
</dbReference>
<dbReference type="PANTHER" id="PTHR32385:SF23">
    <property type="entry name" value="NUCLEOTIDE-DIPHOSPHO-SUGAR TRANSFERASE"/>
    <property type="match status" value="1"/>
</dbReference>
<dbReference type="OrthoDB" id="3647at2759"/>
<dbReference type="Gene3D" id="3.90.550.20">
    <property type="match status" value="1"/>
</dbReference>
<accession>A0A1E3QC34</accession>
<keyword evidence="5" id="KW-1185">Reference proteome</keyword>